<dbReference type="Pfam" id="PF20511">
    <property type="entry name" value="PMI_typeI_cat"/>
    <property type="match status" value="1"/>
</dbReference>
<evidence type="ECO:0000256" key="4">
    <source>
        <dbReference type="ARBA" id="ARBA00011956"/>
    </source>
</evidence>
<evidence type="ECO:0000259" key="8">
    <source>
        <dbReference type="Pfam" id="PF20511"/>
    </source>
</evidence>
<comment type="caution">
    <text evidence="9">The sequence shown here is derived from an EMBL/GenBank/DDBJ whole genome shotgun (WGS) entry which is preliminary data.</text>
</comment>
<evidence type="ECO:0000256" key="7">
    <source>
        <dbReference type="ARBA" id="ARBA00023235"/>
    </source>
</evidence>
<dbReference type="PANTHER" id="PTHR10309">
    <property type="entry name" value="MANNOSE-6-PHOSPHATE ISOMERASE"/>
    <property type="match status" value="1"/>
</dbReference>
<dbReference type="SUPFAM" id="SSF51182">
    <property type="entry name" value="RmlC-like cupins"/>
    <property type="match status" value="1"/>
</dbReference>
<evidence type="ECO:0000313" key="10">
    <source>
        <dbReference type="Proteomes" id="UP001310290"/>
    </source>
</evidence>
<evidence type="ECO:0000256" key="5">
    <source>
        <dbReference type="ARBA" id="ARBA00022723"/>
    </source>
</evidence>
<evidence type="ECO:0000256" key="2">
    <source>
        <dbReference type="ARBA" id="ARBA00001947"/>
    </source>
</evidence>
<comment type="catalytic activity">
    <reaction evidence="1">
        <text>D-mannose 6-phosphate = D-fructose 6-phosphate</text>
        <dbReference type="Rhea" id="RHEA:12356"/>
        <dbReference type="ChEBI" id="CHEBI:58735"/>
        <dbReference type="ChEBI" id="CHEBI:61527"/>
        <dbReference type="EC" id="5.3.1.8"/>
    </reaction>
</comment>
<dbReference type="PRINTS" id="PR00714">
    <property type="entry name" value="MAN6PISMRASE"/>
</dbReference>
<dbReference type="InterPro" id="IPR014710">
    <property type="entry name" value="RmlC-like_jellyroll"/>
</dbReference>
<comment type="similarity">
    <text evidence="3">Belongs to the mannose-6-phosphate isomerase type 1 family.</text>
</comment>
<dbReference type="PANTHER" id="PTHR10309:SF0">
    <property type="entry name" value="MANNOSE-6-PHOSPHATE ISOMERASE"/>
    <property type="match status" value="1"/>
</dbReference>
<dbReference type="GO" id="GO:0004476">
    <property type="term" value="F:mannose-6-phosphate isomerase activity"/>
    <property type="evidence" value="ECO:0007669"/>
    <property type="project" value="UniProtKB-EC"/>
</dbReference>
<dbReference type="NCBIfam" id="TIGR00218">
    <property type="entry name" value="manA"/>
    <property type="match status" value="1"/>
</dbReference>
<dbReference type="Gene3D" id="1.10.441.10">
    <property type="entry name" value="Phosphomannose Isomerase, domain 2"/>
    <property type="match status" value="1"/>
</dbReference>
<name>A0ABU8AKE4_9ACTN</name>
<dbReference type="EMBL" id="JARULZ010000001">
    <property type="protein sequence ID" value="MEH0634152.1"/>
    <property type="molecule type" value="Genomic_DNA"/>
</dbReference>
<evidence type="ECO:0000256" key="6">
    <source>
        <dbReference type="ARBA" id="ARBA00022833"/>
    </source>
</evidence>
<dbReference type="InterPro" id="IPR016305">
    <property type="entry name" value="Mannose-6-P_Isomerase"/>
</dbReference>
<keyword evidence="10" id="KW-1185">Reference proteome</keyword>
<organism evidence="9 10">
    <name type="scientific">Streptomyces bottropensis</name>
    <dbReference type="NCBI Taxonomy" id="42235"/>
    <lineage>
        <taxon>Bacteria</taxon>
        <taxon>Bacillati</taxon>
        <taxon>Actinomycetota</taxon>
        <taxon>Actinomycetes</taxon>
        <taxon>Kitasatosporales</taxon>
        <taxon>Streptomycetaceae</taxon>
        <taxon>Streptomyces</taxon>
    </lineage>
</organism>
<dbReference type="PIRSF" id="PIRSF001480">
    <property type="entry name" value="Mannose-6-phosphate_isomerase"/>
    <property type="match status" value="1"/>
</dbReference>
<accession>A0ABU8AKE4</accession>
<evidence type="ECO:0000313" key="9">
    <source>
        <dbReference type="EMBL" id="MEH0634152.1"/>
    </source>
</evidence>
<dbReference type="CDD" id="cd07011">
    <property type="entry name" value="cupin_PMI_type_I_N"/>
    <property type="match status" value="1"/>
</dbReference>
<evidence type="ECO:0000256" key="1">
    <source>
        <dbReference type="ARBA" id="ARBA00000757"/>
    </source>
</evidence>
<dbReference type="PROSITE" id="PS00965">
    <property type="entry name" value="PMI_I_1"/>
    <property type="match status" value="1"/>
</dbReference>
<keyword evidence="7 9" id="KW-0413">Isomerase</keyword>
<keyword evidence="6" id="KW-0862">Zinc</keyword>
<reference evidence="9" key="1">
    <citation type="submission" date="2023-04" db="EMBL/GenBank/DDBJ databases">
        <title>Genomic diversity of scab-causing Streptomyces spp. in the province of Quebec, Canada.</title>
        <authorList>
            <person name="Biessy A."/>
            <person name="Cadieux M."/>
            <person name="Ciotola M."/>
            <person name="Filion M."/>
        </authorList>
    </citation>
    <scope>NUCLEOTIDE SEQUENCE</scope>
    <source>
        <strain evidence="9">B21-115</strain>
    </source>
</reference>
<protein>
    <recommendedName>
        <fullName evidence="4">mannose-6-phosphate isomerase</fullName>
        <ecNumber evidence="4">5.3.1.8</ecNumber>
    </recommendedName>
</protein>
<keyword evidence="5" id="KW-0479">Metal-binding</keyword>
<dbReference type="Proteomes" id="UP001310290">
    <property type="component" value="Unassembled WGS sequence"/>
</dbReference>
<dbReference type="RefSeq" id="WP_334658543.1">
    <property type="nucleotide sequence ID" value="NZ_JARULZ010000001.1"/>
</dbReference>
<sequence length="383" mass="40867">MDRLDNTVRPYAWGSTTAIPQLLGVAPTGEPQAEMWMGAHPGAPSRTGRGPLTEVIDAAPERELGSRAVARFGARLPFLLKLLAAGAPLSLQVHPDLAQAKEGYEEEERRGVPIDAGHRNYKDANHKPELICALTEFDGLCGFRDPVQAADLLAALEVDSLKPYVDLLHAHPEEAALREVLTAVLGADPEEMTHTVTEAAAACARLGGAYTPYADIAHHYPGDPGVIAAMLLNHVRLQPGEALFLGAGIPHAYLSGLGVEIMANSDNVLRCGLTPKHVDVPELLRIVRFEATDPGVLRPEASPDGEEVYETPIDEFRLSRYVLPEATAAHDLTRATPQILLCTAGSVRAGEHTLAPGESVFVPADEKAEVSGPGTLFRATVIA</sequence>
<feature type="domain" description="Phosphomannose isomerase type I catalytic" evidence="8">
    <location>
        <begin position="3"/>
        <end position="144"/>
    </location>
</feature>
<dbReference type="InterPro" id="IPR001250">
    <property type="entry name" value="Man6P_Isoase-1"/>
</dbReference>
<dbReference type="InterPro" id="IPR046457">
    <property type="entry name" value="PMI_typeI_cat"/>
</dbReference>
<dbReference type="Gene3D" id="2.60.120.10">
    <property type="entry name" value="Jelly Rolls"/>
    <property type="match status" value="2"/>
</dbReference>
<gene>
    <name evidence="9" type="primary">manA</name>
    <name evidence="9" type="ORF">QBA35_12390</name>
</gene>
<dbReference type="InterPro" id="IPR018050">
    <property type="entry name" value="Pmannose_isomerase-type1_CS"/>
</dbReference>
<evidence type="ECO:0000256" key="3">
    <source>
        <dbReference type="ARBA" id="ARBA00010772"/>
    </source>
</evidence>
<comment type="cofactor">
    <cofactor evidence="2">
        <name>Zn(2+)</name>
        <dbReference type="ChEBI" id="CHEBI:29105"/>
    </cofactor>
</comment>
<proteinExistence type="inferred from homology"/>
<dbReference type="EC" id="5.3.1.8" evidence="4"/>
<dbReference type="InterPro" id="IPR011051">
    <property type="entry name" value="RmlC_Cupin_sf"/>
</dbReference>